<dbReference type="PRINTS" id="PR01038">
    <property type="entry name" value="TRNASYNTHARG"/>
</dbReference>
<dbReference type="GO" id="GO:0005524">
    <property type="term" value="F:ATP binding"/>
    <property type="evidence" value="ECO:0007669"/>
    <property type="project" value="UniProtKB-KW"/>
</dbReference>
<evidence type="ECO:0000256" key="3">
    <source>
        <dbReference type="ARBA" id="ARBA00011245"/>
    </source>
</evidence>
<dbReference type="PANTHER" id="PTHR11956:SF5">
    <property type="entry name" value="ARGININE--TRNA LIGASE, CYTOPLASMIC"/>
    <property type="match status" value="1"/>
</dbReference>
<dbReference type="NCBIfam" id="TIGR00456">
    <property type="entry name" value="argS"/>
    <property type="match status" value="1"/>
</dbReference>
<reference evidence="14" key="1">
    <citation type="journal article" date="2005" name="Environ. Microbiol.">
        <title>Genetic and functional properties of uncultivated thermophilic crenarchaeotes from a subsurface gold mine as revealed by analysis of genome fragments.</title>
        <authorList>
            <person name="Nunoura T."/>
            <person name="Hirayama H."/>
            <person name="Takami H."/>
            <person name="Oida H."/>
            <person name="Nishi S."/>
            <person name="Shimamura S."/>
            <person name="Suzuki Y."/>
            <person name="Inagaki F."/>
            <person name="Takai K."/>
            <person name="Nealson K.H."/>
            <person name="Horikoshi K."/>
        </authorList>
    </citation>
    <scope>NUCLEOTIDE SEQUENCE</scope>
</reference>
<evidence type="ECO:0000256" key="9">
    <source>
        <dbReference type="ARBA" id="ARBA00022917"/>
    </source>
</evidence>
<dbReference type="EMBL" id="AP011763">
    <property type="protein sequence ID" value="BAL56980.1"/>
    <property type="molecule type" value="Genomic_DNA"/>
</dbReference>
<evidence type="ECO:0000259" key="13">
    <source>
        <dbReference type="SMART" id="SM01016"/>
    </source>
</evidence>
<gene>
    <name evidence="14" type="ORF">HGMM_F46A05C19</name>
</gene>
<dbReference type="FunFam" id="3.40.50.620:FF:000062">
    <property type="entry name" value="Arginine--tRNA ligase"/>
    <property type="match status" value="1"/>
</dbReference>
<feature type="domain" description="Arginyl tRNA synthetase N-terminal" evidence="13">
    <location>
        <begin position="1"/>
        <end position="93"/>
    </location>
</feature>
<dbReference type="SUPFAM" id="SSF47323">
    <property type="entry name" value="Anticodon-binding domain of a subclass of class I aminoacyl-tRNA synthetases"/>
    <property type="match status" value="1"/>
</dbReference>
<evidence type="ECO:0000256" key="4">
    <source>
        <dbReference type="ARBA" id="ARBA00012837"/>
    </source>
</evidence>
<evidence type="ECO:0000313" key="14">
    <source>
        <dbReference type="EMBL" id="BAL56980.1"/>
    </source>
</evidence>
<dbReference type="InterPro" id="IPR008909">
    <property type="entry name" value="DALR_anticod-bd"/>
</dbReference>
<dbReference type="InterPro" id="IPR014729">
    <property type="entry name" value="Rossmann-like_a/b/a_fold"/>
</dbReference>
<evidence type="ECO:0000256" key="2">
    <source>
        <dbReference type="ARBA" id="ARBA00005594"/>
    </source>
</evidence>
<evidence type="ECO:0000259" key="12">
    <source>
        <dbReference type="SMART" id="SM00836"/>
    </source>
</evidence>
<sequence>MLIQEQIAQVVRRALALAREQGLLPAGPLPDVVVERPPRPELGDFATNLPLRLARSLRLPPLEVAQRLASLLSPSEAVERVSVAPPGFINFTLRADWLCQQVDAILQAGATWGNLDIGRGQRIQVEFVSVNPTGPVHVGHTRGAVLGSTLANVLGAAGYQVVREYYINDAGSQIDAFARSLWARYLQALGRPASLPPDGYQGQYVVDMAQELRSQFGESLLALGEQEAQEKVKAWGVQRVLTMIREDLQRLGVEFDVWFSERSLYETSCYRKVMDILRQGGYLAEREGAVWFVSTALGEDKDNVLVRSSGLPTYFASDAAYHYHKFVVRGFDRVINIWGADHQGHVPRVKAMVQALGIDPQRLTIIIAQMVTLKRGGEMVRASKRKGELVTLRDLVDEVGPDACRYFFLARSADAQMEFDLDLAKKQSQENPVYYIQYAHARMAGILRQARERGVESDGGDVRLLREPAELALVRRLVLLPEVVQTVARTLEPHHLPHYALDLATAFHWFYDNHRVLTEDRALSKARLKLVEASRLVLARTLALMGMSAPERMEKG</sequence>
<keyword evidence="7" id="KW-0547">Nucleotide-binding</keyword>
<dbReference type="PANTHER" id="PTHR11956">
    <property type="entry name" value="ARGINYL-TRNA SYNTHETASE"/>
    <property type="match status" value="1"/>
</dbReference>
<proteinExistence type="inferred from homology"/>
<keyword evidence="5" id="KW-0963">Cytoplasm</keyword>
<dbReference type="FunFam" id="1.10.730.10:FF:000008">
    <property type="entry name" value="Arginine--tRNA ligase"/>
    <property type="match status" value="1"/>
</dbReference>
<dbReference type="GO" id="GO:0004814">
    <property type="term" value="F:arginine-tRNA ligase activity"/>
    <property type="evidence" value="ECO:0007669"/>
    <property type="project" value="UniProtKB-EC"/>
</dbReference>
<dbReference type="InterPro" id="IPR001278">
    <property type="entry name" value="Arg-tRNA-ligase"/>
</dbReference>
<dbReference type="Gene3D" id="3.30.1360.70">
    <property type="entry name" value="Arginyl tRNA synthetase N-terminal domain"/>
    <property type="match status" value="1"/>
</dbReference>
<dbReference type="Pfam" id="PF03485">
    <property type="entry name" value="Arg_tRNA_synt_N"/>
    <property type="match status" value="1"/>
</dbReference>
<dbReference type="EC" id="6.1.1.19" evidence="4"/>
<comment type="subunit">
    <text evidence="3">Monomer.</text>
</comment>
<comment type="similarity">
    <text evidence="2">Belongs to the class-I aminoacyl-tRNA synthetase family.</text>
</comment>
<keyword evidence="10 14" id="KW-0030">Aminoacyl-tRNA synthetase</keyword>
<dbReference type="InterPro" id="IPR001412">
    <property type="entry name" value="aa-tRNA-synth_I_CS"/>
</dbReference>
<accession>H5SLE4</accession>
<dbReference type="Gene3D" id="3.40.50.620">
    <property type="entry name" value="HUPs"/>
    <property type="match status" value="1"/>
</dbReference>
<dbReference type="HAMAP" id="MF_00123">
    <property type="entry name" value="Arg_tRNA_synth"/>
    <property type="match status" value="1"/>
</dbReference>
<evidence type="ECO:0000256" key="5">
    <source>
        <dbReference type="ARBA" id="ARBA00022490"/>
    </source>
</evidence>
<dbReference type="AlphaFoldDB" id="H5SLE4"/>
<dbReference type="InterPro" id="IPR035684">
    <property type="entry name" value="ArgRS_core"/>
</dbReference>
<evidence type="ECO:0000256" key="10">
    <source>
        <dbReference type="ARBA" id="ARBA00023146"/>
    </source>
</evidence>
<dbReference type="PROSITE" id="PS00178">
    <property type="entry name" value="AA_TRNA_LIGASE_I"/>
    <property type="match status" value="1"/>
</dbReference>
<evidence type="ECO:0000256" key="8">
    <source>
        <dbReference type="ARBA" id="ARBA00022840"/>
    </source>
</evidence>
<dbReference type="InterPro" id="IPR036695">
    <property type="entry name" value="Arg-tRNA-synth_N_sf"/>
</dbReference>
<evidence type="ECO:0000256" key="7">
    <source>
        <dbReference type="ARBA" id="ARBA00022741"/>
    </source>
</evidence>
<keyword evidence="9" id="KW-0648">Protein biosynthesis</keyword>
<evidence type="ECO:0000256" key="1">
    <source>
        <dbReference type="ARBA" id="ARBA00004496"/>
    </source>
</evidence>
<dbReference type="SUPFAM" id="SSF52374">
    <property type="entry name" value="Nucleotidylyl transferase"/>
    <property type="match status" value="1"/>
</dbReference>
<dbReference type="CDD" id="cd00671">
    <property type="entry name" value="ArgRS_core"/>
    <property type="match status" value="1"/>
</dbReference>
<name>H5SLE4_9ZZZZ</name>
<evidence type="ECO:0000256" key="6">
    <source>
        <dbReference type="ARBA" id="ARBA00022598"/>
    </source>
</evidence>
<dbReference type="SUPFAM" id="SSF55190">
    <property type="entry name" value="Arginyl-tRNA synthetase (ArgRS), N-terminal 'additional' domain"/>
    <property type="match status" value="1"/>
</dbReference>
<comment type="subcellular location">
    <subcellularLocation>
        <location evidence="1">Cytoplasm</location>
    </subcellularLocation>
</comment>
<dbReference type="SMART" id="SM01016">
    <property type="entry name" value="Arg_tRNA_synt_N"/>
    <property type="match status" value="1"/>
</dbReference>
<dbReference type="InterPro" id="IPR009080">
    <property type="entry name" value="tRNAsynth_Ia_anticodon-bd"/>
</dbReference>
<comment type="catalytic activity">
    <reaction evidence="11">
        <text>tRNA(Arg) + L-arginine + ATP = L-arginyl-tRNA(Arg) + AMP + diphosphate</text>
        <dbReference type="Rhea" id="RHEA:20301"/>
        <dbReference type="Rhea" id="RHEA-COMP:9658"/>
        <dbReference type="Rhea" id="RHEA-COMP:9673"/>
        <dbReference type="ChEBI" id="CHEBI:30616"/>
        <dbReference type="ChEBI" id="CHEBI:32682"/>
        <dbReference type="ChEBI" id="CHEBI:33019"/>
        <dbReference type="ChEBI" id="CHEBI:78442"/>
        <dbReference type="ChEBI" id="CHEBI:78513"/>
        <dbReference type="ChEBI" id="CHEBI:456215"/>
        <dbReference type="EC" id="6.1.1.19"/>
    </reaction>
</comment>
<protein>
    <recommendedName>
        <fullName evidence="4">arginine--tRNA ligase</fullName>
        <ecNumber evidence="4">6.1.1.19</ecNumber>
    </recommendedName>
</protein>
<keyword evidence="6" id="KW-0436">Ligase</keyword>
<dbReference type="Pfam" id="PF00750">
    <property type="entry name" value="tRNA-synt_1d"/>
    <property type="match status" value="1"/>
</dbReference>
<dbReference type="SMART" id="SM00836">
    <property type="entry name" value="DALR_1"/>
    <property type="match status" value="1"/>
</dbReference>
<keyword evidence="8" id="KW-0067">ATP-binding</keyword>
<reference evidence="14" key="2">
    <citation type="journal article" date="2012" name="PLoS ONE">
        <title>A Deeply Branching Thermophilic Bacterium with an Ancient Acetyl-CoA Pathway Dominates a Subsurface Ecosystem.</title>
        <authorList>
            <person name="Takami H."/>
            <person name="Noguchi H."/>
            <person name="Takaki Y."/>
            <person name="Uchiyama I."/>
            <person name="Toyoda A."/>
            <person name="Nishi S."/>
            <person name="Chee G.-J."/>
            <person name="Arai W."/>
            <person name="Nunoura T."/>
            <person name="Itoh T."/>
            <person name="Hattori M."/>
            <person name="Takai K."/>
        </authorList>
    </citation>
    <scope>NUCLEOTIDE SEQUENCE</scope>
</reference>
<dbReference type="Gene3D" id="1.10.730.10">
    <property type="entry name" value="Isoleucyl-tRNA Synthetase, Domain 1"/>
    <property type="match status" value="1"/>
</dbReference>
<organism evidence="14">
    <name type="scientific">uncultured prokaryote</name>
    <dbReference type="NCBI Taxonomy" id="198431"/>
    <lineage>
        <taxon>unclassified sequences</taxon>
        <taxon>environmental samples</taxon>
    </lineage>
</organism>
<dbReference type="InterPro" id="IPR005148">
    <property type="entry name" value="Arg-tRNA-synth_N"/>
</dbReference>
<dbReference type="Pfam" id="PF05746">
    <property type="entry name" value="DALR_1"/>
    <property type="match status" value="1"/>
</dbReference>
<feature type="domain" description="DALR anticodon binding" evidence="12">
    <location>
        <begin position="436"/>
        <end position="553"/>
    </location>
</feature>
<evidence type="ECO:0000256" key="11">
    <source>
        <dbReference type="ARBA" id="ARBA00049339"/>
    </source>
</evidence>